<dbReference type="Pfam" id="PF13439">
    <property type="entry name" value="Glyco_transf_4"/>
    <property type="match status" value="1"/>
</dbReference>
<dbReference type="Pfam" id="PF00534">
    <property type="entry name" value="Glycos_transf_1"/>
    <property type="match status" value="1"/>
</dbReference>
<dbReference type="Gene3D" id="3.40.50.2000">
    <property type="entry name" value="Glycogen Phosphorylase B"/>
    <property type="match status" value="2"/>
</dbReference>
<name>A0A239GPB9_9ACTN</name>
<evidence type="ECO:0000259" key="3">
    <source>
        <dbReference type="Pfam" id="PF00534"/>
    </source>
</evidence>
<proteinExistence type="predicted"/>
<dbReference type="SUPFAM" id="SSF53756">
    <property type="entry name" value="UDP-Glycosyltransferase/glycogen phosphorylase"/>
    <property type="match status" value="1"/>
</dbReference>
<evidence type="ECO:0000259" key="4">
    <source>
        <dbReference type="Pfam" id="PF13439"/>
    </source>
</evidence>
<evidence type="ECO:0000313" key="6">
    <source>
        <dbReference type="Proteomes" id="UP000198362"/>
    </source>
</evidence>
<organism evidence="5 6">
    <name type="scientific">Asanoa hainanensis</name>
    <dbReference type="NCBI Taxonomy" id="560556"/>
    <lineage>
        <taxon>Bacteria</taxon>
        <taxon>Bacillati</taxon>
        <taxon>Actinomycetota</taxon>
        <taxon>Actinomycetes</taxon>
        <taxon>Micromonosporales</taxon>
        <taxon>Micromonosporaceae</taxon>
        <taxon>Asanoa</taxon>
    </lineage>
</organism>
<dbReference type="PANTHER" id="PTHR45947">
    <property type="entry name" value="SULFOQUINOVOSYL TRANSFERASE SQD2"/>
    <property type="match status" value="1"/>
</dbReference>
<dbReference type="EMBL" id="FZPH01000001">
    <property type="protein sequence ID" value="SNS70980.1"/>
    <property type="molecule type" value="Genomic_DNA"/>
</dbReference>
<evidence type="ECO:0000313" key="5">
    <source>
        <dbReference type="EMBL" id="SNS70980.1"/>
    </source>
</evidence>
<dbReference type="OrthoDB" id="8555507at2"/>
<dbReference type="GO" id="GO:0016757">
    <property type="term" value="F:glycosyltransferase activity"/>
    <property type="evidence" value="ECO:0007669"/>
    <property type="project" value="UniProtKB-KW"/>
</dbReference>
<feature type="domain" description="Glycosyltransferase subfamily 4-like N-terminal" evidence="4">
    <location>
        <begin position="13"/>
        <end position="172"/>
    </location>
</feature>
<gene>
    <name evidence="5" type="ORF">SAMN05421812_101505</name>
</gene>
<dbReference type="CDD" id="cd03801">
    <property type="entry name" value="GT4_PimA-like"/>
    <property type="match status" value="1"/>
</dbReference>
<dbReference type="PANTHER" id="PTHR45947:SF3">
    <property type="entry name" value="SULFOQUINOVOSYL TRANSFERASE SQD2"/>
    <property type="match status" value="1"/>
</dbReference>
<keyword evidence="6" id="KW-1185">Reference proteome</keyword>
<dbReference type="InterPro" id="IPR001296">
    <property type="entry name" value="Glyco_trans_1"/>
</dbReference>
<dbReference type="NCBIfam" id="TIGR04047">
    <property type="entry name" value="MSMEG_0565_glyc"/>
    <property type="match status" value="1"/>
</dbReference>
<evidence type="ECO:0000256" key="2">
    <source>
        <dbReference type="ARBA" id="ARBA00022679"/>
    </source>
</evidence>
<protein>
    <submittedName>
        <fullName evidence="5">Glycosyltransferase, MSMEG_0565 family</fullName>
    </submittedName>
</protein>
<dbReference type="InterPro" id="IPR028098">
    <property type="entry name" value="Glyco_trans_4-like_N"/>
</dbReference>
<dbReference type="InterPro" id="IPR050194">
    <property type="entry name" value="Glycosyltransferase_grp1"/>
</dbReference>
<keyword evidence="1" id="KW-0328">Glycosyltransferase</keyword>
<dbReference type="GO" id="GO:1901137">
    <property type="term" value="P:carbohydrate derivative biosynthetic process"/>
    <property type="evidence" value="ECO:0007669"/>
    <property type="project" value="UniProtKB-ARBA"/>
</dbReference>
<dbReference type="Proteomes" id="UP000198362">
    <property type="component" value="Unassembled WGS sequence"/>
</dbReference>
<feature type="domain" description="Glycosyl transferase family 1" evidence="3">
    <location>
        <begin position="190"/>
        <end position="351"/>
    </location>
</feature>
<dbReference type="AlphaFoldDB" id="A0A239GPB9"/>
<keyword evidence="2 5" id="KW-0808">Transferase</keyword>
<reference evidence="5 6" key="1">
    <citation type="submission" date="2017-06" db="EMBL/GenBank/DDBJ databases">
        <authorList>
            <person name="Kim H.J."/>
            <person name="Triplett B.A."/>
        </authorList>
    </citation>
    <scope>NUCLEOTIDE SEQUENCE [LARGE SCALE GENOMIC DNA]</scope>
    <source>
        <strain evidence="5 6">CGMCC 4.5593</strain>
    </source>
</reference>
<accession>A0A239GPB9</accession>
<evidence type="ECO:0000256" key="1">
    <source>
        <dbReference type="ARBA" id="ARBA00022676"/>
    </source>
</evidence>
<dbReference type="InterPro" id="IPR023986">
    <property type="entry name" value="GlycosylTfrase_MSMEG0565"/>
</dbReference>
<sequence>MRVGLLTYSTRPRGGVVHTLAVAEALAAAGVDVHVFGLGTPGEQFFRPTTVPFTLFPAPTDTTSLEEKVFASIDSLTTGLAAVADRFDVLHSQDCISARAAARVRDAGAAVTVVRTVHHVDDFTTQALIDCQRKAIVEPDHVLVVSDYWRRQLHEEYGITARIVRNGVDPARFLPIEPQRAAALRATLGADDRFVFLTVGGVEPRKGTKTLFEALDILRDRGRHPVLAVIGGHSFRDYGQYEREAMGMVSALGIDVVRLGTLADEEVAAWYRGADALAFPSLNEGFGLAVLEALAADLPVVASRLPVFREFLVDERDALLPTPGDPYALADALERVMTDATLRKTLVEGGRAVVPSFTWAASAARHVAIYQSL</sequence>
<dbReference type="RefSeq" id="WP_089244162.1">
    <property type="nucleotide sequence ID" value="NZ_FZPH01000001.1"/>
</dbReference>